<keyword evidence="9" id="KW-0215">Deoxyribonucleotide synthesis</keyword>
<dbReference type="Gene3D" id="3.10.28.10">
    <property type="entry name" value="Homing endonucleases"/>
    <property type="match status" value="1"/>
</dbReference>
<dbReference type="NCBIfam" id="TIGR02506">
    <property type="entry name" value="NrdE_NrdA"/>
    <property type="match status" value="1"/>
</dbReference>
<dbReference type="InterPro" id="IPR027434">
    <property type="entry name" value="Homing_endonucl"/>
</dbReference>
<dbReference type="InterPro" id="IPR002109">
    <property type="entry name" value="Glutaredoxin"/>
</dbReference>
<dbReference type="UniPathway" id="UPA00326"/>
<keyword evidence="4" id="KW-0547">Nucleotide-binding</keyword>
<dbReference type="CDD" id="cd00081">
    <property type="entry name" value="Hint"/>
    <property type="match status" value="1"/>
</dbReference>
<evidence type="ECO:0000259" key="10">
    <source>
        <dbReference type="PROSITE" id="PS51161"/>
    </source>
</evidence>
<protein>
    <recommendedName>
        <fullName evidence="2">ribonucleoside-diphosphate reductase</fullName>
        <ecNumber evidence="2">1.17.4.1</ecNumber>
    </recommendedName>
</protein>
<dbReference type="SUPFAM" id="SSF48168">
    <property type="entry name" value="R1 subunit of ribonucleotide reductase, N-terminal domain"/>
    <property type="match status" value="1"/>
</dbReference>
<dbReference type="SUPFAM" id="SSF52833">
    <property type="entry name" value="Thioredoxin-like"/>
    <property type="match status" value="1"/>
</dbReference>
<dbReference type="InterPro" id="IPR008926">
    <property type="entry name" value="RNR_R1-su_N"/>
</dbReference>
<dbReference type="Gene3D" id="3.20.70.20">
    <property type="match status" value="2"/>
</dbReference>
<dbReference type="PROSITE" id="PS00089">
    <property type="entry name" value="RIBORED_LARGE"/>
    <property type="match status" value="1"/>
</dbReference>
<dbReference type="SMART" id="SM00306">
    <property type="entry name" value="HintN"/>
    <property type="match status" value="1"/>
</dbReference>
<dbReference type="InterPro" id="IPR003587">
    <property type="entry name" value="Hint_dom_N"/>
</dbReference>
<comment type="similarity">
    <text evidence="1">Belongs to the ribonucleoside diphosphate reductase large chain family.</text>
</comment>
<dbReference type="EMBL" id="MN740355">
    <property type="protein sequence ID" value="QHU02153.1"/>
    <property type="molecule type" value="Genomic_DNA"/>
</dbReference>
<dbReference type="PROSITE" id="PS51354">
    <property type="entry name" value="GLUTAREDOXIN_2"/>
    <property type="match status" value="1"/>
</dbReference>
<evidence type="ECO:0000256" key="7">
    <source>
        <dbReference type="ARBA" id="ARBA00023000"/>
    </source>
</evidence>
<keyword evidence="8" id="KW-0560">Oxidoreductase</keyword>
<dbReference type="PROSITE" id="PS50817">
    <property type="entry name" value="INTEIN_N_TER"/>
    <property type="match status" value="1"/>
</dbReference>
<dbReference type="Gene3D" id="3.40.30.10">
    <property type="entry name" value="Glutaredoxin"/>
    <property type="match status" value="1"/>
</dbReference>
<dbReference type="GO" id="GO:0004748">
    <property type="term" value="F:ribonucleoside-diphosphate reductase activity, thioredoxin disulfide as acceptor"/>
    <property type="evidence" value="ECO:0007669"/>
    <property type="project" value="UniProtKB-EC"/>
</dbReference>
<evidence type="ECO:0000256" key="9">
    <source>
        <dbReference type="ARBA" id="ARBA00023116"/>
    </source>
</evidence>
<dbReference type="InterPro" id="IPR006141">
    <property type="entry name" value="Intein_N"/>
</dbReference>
<evidence type="ECO:0000256" key="8">
    <source>
        <dbReference type="ARBA" id="ARBA00023002"/>
    </source>
</evidence>
<dbReference type="Pfam" id="PF03477">
    <property type="entry name" value="ATP-cone"/>
    <property type="match status" value="1"/>
</dbReference>
<dbReference type="Pfam" id="PF00462">
    <property type="entry name" value="Glutaredoxin"/>
    <property type="match status" value="1"/>
</dbReference>
<feature type="domain" description="ATP-cone" evidence="10">
    <location>
        <begin position="5"/>
        <end position="97"/>
    </location>
</feature>
<dbReference type="InterPro" id="IPR036249">
    <property type="entry name" value="Thioredoxin-like_sf"/>
</dbReference>
<evidence type="ECO:0000256" key="3">
    <source>
        <dbReference type="ARBA" id="ARBA00022533"/>
    </source>
</evidence>
<dbReference type="InterPro" id="IPR000788">
    <property type="entry name" value="RNR_lg_C"/>
</dbReference>
<dbReference type="PRINTS" id="PR01183">
    <property type="entry name" value="RIBORDTASEM1"/>
</dbReference>
<sequence length="1223" mass="139816">MNHEDSVIKRNGDKEIISFDKILNRIKKLGLEGHDELNVNYTDLSKKIIDRLYDSISTTLIDELTAQQCASLSTTHPDYGILASRIMISNHHKNTSGNFLEICKKLHAFKDIHGENHPIISTEQMRIVDKFSNEFENMIDYNRDYLIDYFGFKTLERAYLLRIDTVIVERPQHMWMRVAIAIHKEDIEKVKETYDLMSQKYFTHATPTLFNAGTPRPQLSSCYLIAMEKDSIQGIYNTLTDCAKISKWAGGIGMHIHNVRASGSHIRGTNGTSNGIVPMLRVFNNTARYVDQGGGKRSGSFAIYLEPWHGDIESFLDMKKNHGDEEMRARDLFYALWIPDLFMERIGQNGEWTLMCPDKCPGLSDVYGEEFKELYEKYETEGRGNKTVKARDLWFKILDSQIETGTPYMLYKDACNKKSNQKNLGTIKSSNLCCVQGDTLLLTDKGHQTIETLKDKTVNVWNGKEFSEVIVKQTNDNAELLTIEFSDGAQLTCTKYHKFYIQTKYPTSKQDVIKSKNVTIVEAQNLKPDMKLIKCEYPVIDNKKELKSAYTNGIFSADGTYCNNNQKEQKCKFKSLEGKSYCKRHLDYQKNNEVSERCCGISYTKKAHISLYGEKIKLLQYLDYRSTGEENNDKLNITLPVDLKDKFFVPTNYSLQSKLDWFAGYCDGDGSIAVNGTNQSLQISCIHKEFLLQIKLMLQTCGISSKVTLNMNERLSYLPDGKGGMTYYESKKLWRLLVGSNDLQKLVELGFSPKRLIINEHEPQRNASHFVKISKIVDNGEIDKTFCFTEKKRHAGIFNGVITSQCEIVEYSDENETAVCNLASIALSKFITETPSPFTKSMTIYTKTECKWCDMLKALIRRKNIDYTEVVISSDDFEDFKQKHKVSTLPQLYNGEKLIGGYSSVLDILKNTFDYELLHKVTKVVTRNLNNVIDINFYPTDKTTTSNTKHRPIGIGVQGLADAFAMMDIPFHSEEAKIVNKNIFETMYHGALEASWESACKDGHYETFKGSPASEGILQFDMWNVSPSTRYDWDKLKINIKKDGIRNSLLIAPMPTASTSQILGNNECFEPFTSNIYVRRTMAGEFVCINKFLLRELIELGLWTDDIKNSIIRQNGSVQGVSGIPKAIQEKYKIVWEIPMKHILEMSADRGAFICQSQSINLWMKEPTYNKLTAMHFFAWKKGLKTGIYYLRTKAKAAPQQFTIEPDKNNTLEEEEDCLMCGS</sequence>
<dbReference type="CDD" id="cd02066">
    <property type="entry name" value="GRX_family"/>
    <property type="match status" value="1"/>
</dbReference>
<keyword evidence="6" id="KW-0067">ATP-binding</keyword>
<evidence type="ECO:0000256" key="4">
    <source>
        <dbReference type="ARBA" id="ARBA00022741"/>
    </source>
</evidence>
<dbReference type="AlphaFoldDB" id="A0A6C0JA50"/>
<evidence type="ECO:0000256" key="1">
    <source>
        <dbReference type="ARBA" id="ARBA00010406"/>
    </source>
</evidence>
<dbReference type="Pfam" id="PF14528">
    <property type="entry name" value="LAGLIDADG_3"/>
    <property type="match status" value="1"/>
</dbReference>
<keyword evidence="3" id="KW-0021">Allosteric enzyme</keyword>
<dbReference type="PANTHER" id="PTHR11573">
    <property type="entry name" value="RIBONUCLEOSIDE-DIPHOSPHATE REDUCTASE LARGE CHAIN"/>
    <property type="match status" value="1"/>
</dbReference>
<dbReference type="SUPFAM" id="SSF51998">
    <property type="entry name" value="PFL-like glycyl radical enzymes"/>
    <property type="match status" value="1"/>
</dbReference>
<keyword evidence="5" id="KW-0068">Autocatalytic cleavage</keyword>
<dbReference type="PANTHER" id="PTHR11573:SF6">
    <property type="entry name" value="RIBONUCLEOSIDE-DIPHOSPHATE REDUCTASE LARGE SUBUNIT"/>
    <property type="match status" value="1"/>
</dbReference>
<organism evidence="11">
    <name type="scientific">viral metagenome</name>
    <dbReference type="NCBI Taxonomy" id="1070528"/>
    <lineage>
        <taxon>unclassified sequences</taxon>
        <taxon>metagenomes</taxon>
        <taxon>organismal metagenomes</taxon>
    </lineage>
</organism>
<name>A0A6C0JA50_9ZZZZ</name>
<proteinExistence type="inferred from homology"/>
<dbReference type="InterPro" id="IPR013509">
    <property type="entry name" value="RNR_lsu_N"/>
</dbReference>
<reference evidence="11" key="1">
    <citation type="journal article" date="2020" name="Nature">
        <title>Giant virus diversity and host interactions through global metagenomics.</title>
        <authorList>
            <person name="Schulz F."/>
            <person name="Roux S."/>
            <person name="Paez-Espino D."/>
            <person name="Jungbluth S."/>
            <person name="Walsh D.A."/>
            <person name="Denef V.J."/>
            <person name="McMahon K.D."/>
            <person name="Konstantinidis K.T."/>
            <person name="Eloe-Fadrosh E.A."/>
            <person name="Kyrpides N.C."/>
            <person name="Woyke T."/>
        </authorList>
    </citation>
    <scope>NUCLEOTIDE SEQUENCE</scope>
    <source>
        <strain evidence="11">GVMAG-M-3300025880-75</strain>
    </source>
</reference>
<dbReference type="SUPFAM" id="SSF55608">
    <property type="entry name" value="Homing endonucleases"/>
    <property type="match status" value="1"/>
</dbReference>
<dbReference type="PROSITE" id="PS51161">
    <property type="entry name" value="ATP_CONE"/>
    <property type="match status" value="1"/>
</dbReference>
<dbReference type="GO" id="GO:0005971">
    <property type="term" value="C:ribonucleoside-diphosphate reductase complex"/>
    <property type="evidence" value="ECO:0007669"/>
    <property type="project" value="TreeGrafter"/>
</dbReference>
<dbReference type="Pfam" id="PF00317">
    <property type="entry name" value="Ribonuc_red_lgN"/>
    <property type="match status" value="1"/>
</dbReference>
<dbReference type="SUPFAM" id="SSF51294">
    <property type="entry name" value="Hedgehog/intein (Hint) domain"/>
    <property type="match status" value="1"/>
</dbReference>
<keyword evidence="7" id="KW-0651">Protein splicing</keyword>
<evidence type="ECO:0000256" key="5">
    <source>
        <dbReference type="ARBA" id="ARBA00022813"/>
    </source>
</evidence>
<dbReference type="NCBIfam" id="TIGR01445">
    <property type="entry name" value="intein_Nterm"/>
    <property type="match status" value="1"/>
</dbReference>
<dbReference type="GO" id="GO:0005524">
    <property type="term" value="F:ATP binding"/>
    <property type="evidence" value="ECO:0007669"/>
    <property type="project" value="UniProtKB-KW"/>
</dbReference>
<evidence type="ECO:0000256" key="6">
    <source>
        <dbReference type="ARBA" id="ARBA00022840"/>
    </source>
</evidence>
<dbReference type="InterPro" id="IPR004860">
    <property type="entry name" value="LAGLIDADG_dom"/>
</dbReference>
<dbReference type="InterPro" id="IPR005144">
    <property type="entry name" value="ATP-cone_dom"/>
</dbReference>
<dbReference type="GO" id="GO:0004519">
    <property type="term" value="F:endonuclease activity"/>
    <property type="evidence" value="ECO:0007669"/>
    <property type="project" value="InterPro"/>
</dbReference>
<dbReference type="Pfam" id="PF02867">
    <property type="entry name" value="Ribonuc_red_lgC"/>
    <property type="match status" value="2"/>
</dbReference>
<dbReference type="EC" id="1.17.4.1" evidence="2"/>
<dbReference type="GO" id="GO:0016539">
    <property type="term" value="P:intein-mediated protein splicing"/>
    <property type="evidence" value="ECO:0007669"/>
    <property type="project" value="InterPro"/>
</dbReference>
<accession>A0A6C0JA50</accession>
<dbReference type="InterPro" id="IPR013346">
    <property type="entry name" value="NrdE_NrdA_C"/>
</dbReference>
<dbReference type="InterPro" id="IPR036844">
    <property type="entry name" value="Hint_dom_sf"/>
</dbReference>
<evidence type="ECO:0000313" key="11">
    <source>
        <dbReference type="EMBL" id="QHU02153.1"/>
    </source>
</evidence>
<dbReference type="InterPro" id="IPR039718">
    <property type="entry name" value="Rrm1"/>
</dbReference>
<dbReference type="GO" id="GO:0009263">
    <property type="term" value="P:deoxyribonucleotide biosynthetic process"/>
    <property type="evidence" value="ECO:0007669"/>
    <property type="project" value="UniProtKB-KW"/>
</dbReference>
<evidence type="ECO:0000256" key="2">
    <source>
        <dbReference type="ARBA" id="ARBA00012274"/>
    </source>
</evidence>